<feature type="binding site" evidence="9">
    <location>
        <position position="327"/>
    </location>
    <ligand>
        <name>Zn(2+)</name>
        <dbReference type="ChEBI" id="CHEBI:29105"/>
        <note>catalytic</note>
    </ligand>
</feature>
<dbReference type="GO" id="GO:0042277">
    <property type="term" value="F:peptide binding"/>
    <property type="evidence" value="ECO:0007669"/>
    <property type="project" value="TreeGrafter"/>
</dbReference>
<evidence type="ECO:0000256" key="7">
    <source>
        <dbReference type="ARBA" id="ARBA00023049"/>
    </source>
</evidence>
<dbReference type="InterPro" id="IPR014782">
    <property type="entry name" value="Peptidase_M1_dom"/>
</dbReference>
<evidence type="ECO:0000259" key="14">
    <source>
        <dbReference type="Pfam" id="PF17900"/>
    </source>
</evidence>
<dbReference type="InterPro" id="IPR042097">
    <property type="entry name" value="Aminopeptidase_N-like_N_sf"/>
</dbReference>
<dbReference type="InterPro" id="IPR045357">
    <property type="entry name" value="Aminopeptidase_N-like_N"/>
</dbReference>
<dbReference type="PANTHER" id="PTHR11533">
    <property type="entry name" value="PROTEASE M1 ZINC METALLOPROTEASE"/>
    <property type="match status" value="1"/>
</dbReference>
<keyword evidence="3 11" id="KW-0645">Protease</keyword>
<keyword evidence="7 11" id="KW-0482">Metalloprotease</keyword>
<comment type="cofactor">
    <cofactor evidence="9 11">
        <name>Zn(2+)</name>
        <dbReference type="ChEBI" id="CHEBI:29105"/>
    </cofactor>
    <text evidence="9 11">Binds 1 zinc ion per subunit.</text>
</comment>
<feature type="domain" description="Peptidase M1 membrane alanine aminopeptidase" evidence="12">
    <location>
        <begin position="255"/>
        <end position="472"/>
    </location>
</feature>
<protein>
    <recommendedName>
        <fullName evidence="11">Aminopeptidase</fullName>
        <ecNumber evidence="11">3.4.11.-</ecNumber>
    </recommendedName>
</protein>
<feature type="site" description="Transition state stabilizer" evidence="10">
    <location>
        <position position="413"/>
    </location>
</feature>
<dbReference type="Gene3D" id="1.25.50.20">
    <property type="match status" value="1"/>
</dbReference>
<dbReference type="GO" id="GO:0006508">
    <property type="term" value="P:proteolysis"/>
    <property type="evidence" value="ECO:0007669"/>
    <property type="project" value="UniProtKB-KW"/>
</dbReference>
<dbReference type="InterPro" id="IPR024571">
    <property type="entry name" value="ERAP1-like_C_dom"/>
</dbReference>
<dbReference type="SUPFAM" id="SSF63737">
    <property type="entry name" value="Leukotriene A4 hydrolase N-terminal domain"/>
    <property type="match status" value="1"/>
</dbReference>
<evidence type="ECO:0000256" key="8">
    <source>
        <dbReference type="PIRSR" id="PIRSR634016-1"/>
    </source>
</evidence>
<evidence type="ECO:0000313" key="15">
    <source>
        <dbReference type="EMBL" id="KAH3660598.1"/>
    </source>
</evidence>
<evidence type="ECO:0000256" key="9">
    <source>
        <dbReference type="PIRSR" id="PIRSR634016-3"/>
    </source>
</evidence>
<evidence type="ECO:0000256" key="10">
    <source>
        <dbReference type="PIRSR" id="PIRSR634016-4"/>
    </source>
</evidence>
<feature type="domain" description="Aminopeptidase N-like N-terminal" evidence="14">
    <location>
        <begin position="39"/>
        <end position="221"/>
    </location>
</feature>
<sequence>MQFLFGLAFFRFRPLLFSRRLSMHYPDTSFHHGLPETIKPVSYDVRISNIDVAKKTFHGLCKIDFHAQDTVKSVILNQKMLQIGKATASSSHKAISLSETVANNKDETVEFKFAEPLKPGPLSLSIEYTGPIRTDMGGFYDSSYKEGDQLHTLLCTQFESTDARSAFPCSDEPAFKATFRLSLTIESQYDALSNMPVDKIEPHGKTKTVTFLPSPKMSTYLVAWCIGKFEYVESNLNELPIRVYTVPGQSQNGKYALSVAEKAVDYLSKVFDIAYPLPKLHLIAVPAFGANAMENWGLVLFRATALLFDPEKSDLAYKSKVAYVVSHEIAHSWFGNYCTMNWWSDLWLNESFATYIGWLCVDNMHPEWDVFTDFVSSSVQAALDLDSLTSSHPVEVQVLNGRDIDQIFDYISYLKGGSVVRMVAESVGVDLFLSAVSKYLKEHSYGNARSDDLWDAVSATTGKDITKLVAPWIRAVGFPYLHAKIAGDQVKIAQQRFLLAGKSDDTTWWIPELNMTEKSKTIPLEQFTKLNKSTTGFYRVVYDPALFDHVLVDLNARDKIGLVADTFAAAQAGLSSTKTCLELVERFKDEEEYAVWAEIAKRLGALKRVYFGTAKLDTLVKFSKQVYEPVLKKLMEKKELKFQESKLRSLVFEQCGLSQSSLALKYARSTSDPSLRRAKLTTLLASRECSREELLQVIEEVKNPSSVDAREIALCALGSVNNKAYLDDIFALFFTESLPEMDYIFLCGSLSSNPVAQEPFWNFFKANFDRFHKETSIWTLDRVLRNFLPNFGSETLYADAKSFFAGKDLTGFDKGVRQSLEAIEVNMQWARKSDL</sequence>
<feature type="active site" description="Proton acceptor" evidence="8">
    <location>
        <position position="328"/>
    </location>
</feature>
<evidence type="ECO:0000256" key="5">
    <source>
        <dbReference type="ARBA" id="ARBA00022801"/>
    </source>
</evidence>
<dbReference type="InterPro" id="IPR001930">
    <property type="entry name" value="Peptidase_M1"/>
</dbReference>
<feature type="domain" description="ERAP1-like C-terminal" evidence="13">
    <location>
        <begin position="527"/>
        <end position="824"/>
    </location>
</feature>
<dbReference type="GO" id="GO:0070006">
    <property type="term" value="F:metalloaminopeptidase activity"/>
    <property type="evidence" value="ECO:0007669"/>
    <property type="project" value="TreeGrafter"/>
</dbReference>
<dbReference type="InterPro" id="IPR027268">
    <property type="entry name" value="Peptidase_M4/M1_CTD_sf"/>
</dbReference>
<dbReference type="GO" id="GO:0043171">
    <property type="term" value="P:peptide catabolic process"/>
    <property type="evidence" value="ECO:0007669"/>
    <property type="project" value="TreeGrafter"/>
</dbReference>
<dbReference type="EC" id="3.4.11.-" evidence="11"/>
<name>A0A9P8NVG3_9ASCO</name>
<comment type="similarity">
    <text evidence="1 11">Belongs to the peptidase M1 family.</text>
</comment>
<reference evidence="15" key="1">
    <citation type="journal article" date="2021" name="Open Biol.">
        <title>Shared evolutionary footprints suggest mitochondrial oxidative damage underlies multiple complex I losses in fungi.</title>
        <authorList>
            <person name="Schikora-Tamarit M.A."/>
            <person name="Marcet-Houben M."/>
            <person name="Nosek J."/>
            <person name="Gabaldon T."/>
        </authorList>
    </citation>
    <scope>NUCLEOTIDE SEQUENCE</scope>
    <source>
        <strain evidence="15">NCAIM Y.01608</strain>
    </source>
</reference>
<dbReference type="PANTHER" id="PTHR11533:SF171">
    <property type="entry name" value="AMINOPEPTIDASE"/>
    <property type="match status" value="1"/>
</dbReference>
<organism evidence="15 16">
    <name type="scientific">Ogataea polymorpha</name>
    <dbReference type="NCBI Taxonomy" id="460523"/>
    <lineage>
        <taxon>Eukaryota</taxon>
        <taxon>Fungi</taxon>
        <taxon>Dikarya</taxon>
        <taxon>Ascomycota</taxon>
        <taxon>Saccharomycotina</taxon>
        <taxon>Pichiomycetes</taxon>
        <taxon>Pichiales</taxon>
        <taxon>Pichiaceae</taxon>
        <taxon>Ogataea</taxon>
    </lineage>
</organism>
<evidence type="ECO:0000256" key="4">
    <source>
        <dbReference type="ARBA" id="ARBA00022723"/>
    </source>
</evidence>
<dbReference type="EMBL" id="JAEUBD010001468">
    <property type="protein sequence ID" value="KAH3660598.1"/>
    <property type="molecule type" value="Genomic_DNA"/>
</dbReference>
<keyword evidence="2 11" id="KW-0031">Aminopeptidase</keyword>
<dbReference type="Gene3D" id="2.60.40.1730">
    <property type="entry name" value="tricorn interacting facor f3 domain"/>
    <property type="match status" value="1"/>
</dbReference>
<dbReference type="Pfam" id="PF01433">
    <property type="entry name" value="Peptidase_M1"/>
    <property type="match status" value="1"/>
</dbReference>
<dbReference type="Gene3D" id="2.60.40.1910">
    <property type="match status" value="1"/>
</dbReference>
<keyword evidence="6 9" id="KW-0862">Zinc</keyword>
<evidence type="ECO:0000256" key="2">
    <source>
        <dbReference type="ARBA" id="ARBA00022438"/>
    </source>
</evidence>
<gene>
    <name evidence="15" type="ORF">OGATHE_004930</name>
</gene>
<evidence type="ECO:0000259" key="12">
    <source>
        <dbReference type="Pfam" id="PF01433"/>
    </source>
</evidence>
<dbReference type="GO" id="GO:0016020">
    <property type="term" value="C:membrane"/>
    <property type="evidence" value="ECO:0007669"/>
    <property type="project" value="TreeGrafter"/>
</dbReference>
<keyword evidence="5 11" id="KW-0378">Hydrolase</keyword>
<evidence type="ECO:0000256" key="11">
    <source>
        <dbReference type="RuleBase" id="RU364040"/>
    </source>
</evidence>
<dbReference type="SUPFAM" id="SSF55486">
    <property type="entry name" value="Metalloproteases ('zincins'), catalytic domain"/>
    <property type="match status" value="1"/>
</dbReference>
<dbReference type="Pfam" id="PF17900">
    <property type="entry name" value="Peptidase_M1_N"/>
    <property type="match status" value="1"/>
</dbReference>
<dbReference type="InterPro" id="IPR034016">
    <property type="entry name" value="M1_APN-typ"/>
</dbReference>
<dbReference type="Proteomes" id="UP000788993">
    <property type="component" value="Unassembled WGS sequence"/>
</dbReference>
<dbReference type="Pfam" id="PF11838">
    <property type="entry name" value="ERAP1_C"/>
    <property type="match status" value="1"/>
</dbReference>
<dbReference type="AlphaFoldDB" id="A0A9P8NVG3"/>
<reference evidence="15" key="2">
    <citation type="submission" date="2021-01" db="EMBL/GenBank/DDBJ databases">
        <authorList>
            <person name="Schikora-Tamarit M.A."/>
        </authorList>
    </citation>
    <scope>NUCLEOTIDE SEQUENCE</scope>
    <source>
        <strain evidence="15">NCAIM Y.01608</strain>
    </source>
</reference>
<evidence type="ECO:0000259" key="13">
    <source>
        <dbReference type="Pfam" id="PF11838"/>
    </source>
</evidence>
<accession>A0A9P8NVG3</accession>
<evidence type="ECO:0000313" key="16">
    <source>
        <dbReference type="Proteomes" id="UP000788993"/>
    </source>
</evidence>
<dbReference type="PRINTS" id="PR00756">
    <property type="entry name" value="ALADIPTASE"/>
</dbReference>
<dbReference type="CDD" id="cd09601">
    <property type="entry name" value="M1_APN-Q_like"/>
    <property type="match status" value="1"/>
</dbReference>
<feature type="binding site" evidence="9">
    <location>
        <position position="331"/>
    </location>
    <ligand>
        <name>Zn(2+)</name>
        <dbReference type="ChEBI" id="CHEBI:29105"/>
        <note>catalytic</note>
    </ligand>
</feature>
<dbReference type="Gene3D" id="1.10.390.10">
    <property type="entry name" value="Neutral Protease Domain 2"/>
    <property type="match status" value="1"/>
</dbReference>
<proteinExistence type="inferred from homology"/>
<comment type="caution">
    <text evidence="15">The sequence shown here is derived from an EMBL/GenBank/DDBJ whole genome shotgun (WGS) entry which is preliminary data.</text>
</comment>
<feature type="binding site" evidence="9">
    <location>
        <position position="350"/>
    </location>
    <ligand>
        <name>Zn(2+)</name>
        <dbReference type="ChEBI" id="CHEBI:29105"/>
        <note>catalytic</note>
    </ligand>
</feature>
<evidence type="ECO:0000256" key="1">
    <source>
        <dbReference type="ARBA" id="ARBA00010136"/>
    </source>
</evidence>
<keyword evidence="16" id="KW-1185">Reference proteome</keyword>
<keyword evidence="4 9" id="KW-0479">Metal-binding</keyword>
<dbReference type="FunFam" id="1.10.390.10:FF:000001">
    <property type="entry name" value="Aminopeptidase"/>
    <property type="match status" value="1"/>
</dbReference>
<dbReference type="GO" id="GO:0008270">
    <property type="term" value="F:zinc ion binding"/>
    <property type="evidence" value="ECO:0007669"/>
    <property type="project" value="UniProtKB-UniRule"/>
</dbReference>
<evidence type="ECO:0000256" key="3">
    <source>
        <dbReference type="ARBA" id="ARBA00022670"/>
    </source>
</evidence>
<evidence type="ECO:0000256" key="6">
    <source>
        <dbReference type="ARBA" id="ARBA00022833"/>
    </source>
</evidence>
<dbReference type="GO" id="GO:0005737">
    <property type="term" value="C:cytoplasm"/>
    <property type="evidence" value="ECO:0007669"/>
    <property type="project" value="TreeGrafter"/>
</dbReference>
<dbReference type="InterPro" id="IPR050344">
    <property type="entry name" value="Peptidase_M1_aminopeptidases"/>
</dbReference>